<dbReference type="InterPro" id="IPR049978">
    <property type="entry name" value="SCO6880-like"/>
</dbReference>
<evidence type="ECO:0008006" key="4">
    <source>
        <dbReference type="Google" id="ProtNLM"/>
    </source>
</evidence>
<keyword evidence="1" id="KW-0812">Transmembrane</keyword>
<keyword evidence="3" id="KW-1185">Reference proteome</keyword>
<organism evidence="2 3">
    <name type="scientific">Herbiconiux ginsengi</name>
    <dbReference type="NCBI Taxonomy" id="381665"/>
    <lineage>
        <taxon>Bacteria</taxon>
        <taxon>Bacillati</taxon>
        <taxon>Actinomycetota</taxon>
        <taxon>Actinomycetes</taxon>
        <taxon>Micrococcales</taxon>
        <taxon>Microbacteriaceae</taxon>
        <taxon>Herbiconiux</taxon>
    </lineage>
</organism>
<feature type="transmembrane region" description="Helical" evidence="1">
    <location>
        <begin position="25"/>
        <end position="49"/>
    </location>
</feature>
<proteinExistence type="predicted"/>
<name>A0A1H3TZ73_9MICO</name>
<dbReference type="RefSeq" id="WP_175494539.1">
    <property type="nucleotide sequence ID" value="NZ_FNPZ01000009.1"/>
</dbReference>
<evidence type="ECO:0000313" key="2">
    <source>
        <dbReference type="EMBL" id="SDZ55388.1"/>
    </source>
</evidence>
<accession>A0A1H3TZ73</accession>
<dbReference type="EMBL" id="FNPZ01000009">
    <property type="protein sequence ID" value="SDZ55388.1"/>
    <property type="molecule type" value="Genomic_DNA"/>
</dbReference>
<dbReference type="Proteomes" id="UP000198891">
    <property type="component" value="Unassembled WGS sequence"/>
</dbReference>
<keyword evidence="1" id="KW-1133">Transmembrane helix</keyword>
<evidence type="ECO:0000256" key="1">
    <source>
        <dbReference type="SAM" id="Phobius"/>
    </source>
</evidence>
<sequence>MTITTATETNDNAPRSYGNWTKPKTAGLLGLSALGTAVLFVGAGFAVLVTMFSNIVNGVITGVIFGLFLLTVAAKDKHGQSLLMRATTRAGWMSTKAKGTHIYRSGPLGRAEWGTVQLPGLAAGSRLTEWRDSYNRPFALVQVPATSHYTVVIGTEPDGAALVDREQIDAWVAEWGMWLARLGDEPGIEAVSVTIETAPDTGTRLRREVTSRIDDNAPEFAKRLLGDLVDRYPAGSATIKAYVAITFHAAARTGGRKRTPDEMGRELASRLPGITQGLTATGAGTSRPLSAQQLCEVIRIAYDPAAARLIDEANAAGEPPELYWPEVGPTAHQAGWDTYRHDSALSVTWMMSGAPRGNVPSSVLSRLLAPHRDVARKRITLLYRPIDAAKAAAIVESDVRAASFNLTTSNKPTARNMTAARAALATAAEEAGGAGLVQFGMLITATVLDASQEADAKAAIDNLSATARLRLRLVHGSQDSAFAAALPLGLVLPKHLRVPGEVREQL</sequence>
<dbReference type="STRING" id="381665.SAMN05216554_4596"/>
<dbReference type="AlphaFoldDB" id="A0A1H3TZ73"/>
<reference evidence="2 3" key="1">
    <citation type="submission" date="2016-10" db="EMBL/GenBank/DDBJ databases">
        <authorList>
            <person name="de Groot N.N."/>
        </authorList>
    </citation>
    <scope>NUCLEOTIDE SEQUENCE [LARGE SCALE GENOMIC DNA]</scope>
    <source>
        <strain evidence="2 3">CGMCC 4.3491</strain>
    </source>
</reference>
<dbReference type="NCBIfam" id="NF042935">
    <property type="entry name" value="SCO6880_fam"/>
    <property type="match status" value="1"/>
</dbReference>
<feature type="transmembrane region" description="Helical" evidence="1">
    <location>
        <begin position="55"/>
        <end position="74"/>
    </location>
</feature>
<keyword evidence="1" id="KW-0472">Membrane</keyword>
<evidence type="ECO:0000313" key="3">
    <source>
        <dbReference type="Proteomes" id="UP000198891"/>
    </source>
</evidence>
<protein>
    <recommendedName>
        <fullName evidence="4">Integral membrane protein</fullName>
    </recommendedName>
</protein>
<gene>
    <name evidence="2" type="ORF">SAMN05216554_4596</name>
</gene>